<evidence type="ECO:0000313" key="2">
    <source>
        <dbReference type="EMBL" id="NOU66745.1"/>
    </source>
</evidence>
<dbReference type="NCBIfam" id="TIGR02622">
    <property type="entry name" value="CDP_4_6_dhtase"/>
    <property type="match status" value="1"/>
</dbReference>
<reference evidence="2 3" key="1">
    <citation type="submission" date="2019-10" db="EMBL/GenBank/DDBJ databases">
        <title>Description of Paenibacillus humi sp. nov.</title>
        <authorList>
            <person name="Carlier A."/>
            <person name="Qi S."/>
        </authorList>
    </citation>
    <scope>NUCLEOTIDE SEQUENCE [LARGE SCALE GENOMIC DNA]</scope>
    <source>
        <strain evidence="2 3">LMG 31461</strain>
    </source>
</reference>
<dbReference type="EC" id="4.2.1.45" evidence="2"/>
<dbReference type="EMBL" id="WHNY01000065">
    <property type="protein sequence ID" value="NOU66745.1"/>
    <property type="molecule type" value="Genomic_DNA"/>
</dbReference>
<dbReference type="CDD" id="cd05252">
    <property type="entry name" value="CDP_GD_SDR_e"/>
    <property type="match status" value="1"/>
</dbReference>
<dbReference type="Proteomes" id="UP000653578">
    <property type="component" value="Unassembled WGS sequence"/>
</dbReference>
<feature type="domain" description="NAD(P)-binding" evidence="1">
    <location>
        <begin position="12"/>
        <end position="320"/>
    </location>
</feature>
<keyword evidence="2" id="KW-0456">Lyase</keyword>
<comment type="caution">
    <text evidence="2">The sequence shown here is derived from an EMBL/GenBank/DDBJ whole genome shotgun (WGS) entry which is preliminary data.</text>
</comment>
<dbReference type="GO" id="GO:0047733">
    <property type="term" value="F:CDP-glucose 4,6-dehydratase activity"/>
    <property type="evidence" value="ECO:0007669"/>
    <property type="project" value="UniProtKB-EC"/>
</dbReference>
<dbReference type="Gene3D" id="3.40.50.720">
    <property type="entry name" value="NAD(P)-binding Rossmann-like Domain"/>
    <property type="match status" value="1"/>
</dbReference>
<evidence type="ECO:0000259" key="1">
    <source>
        <dbReference type="Pfam" id="PF16363"/>
    </source>
</evidence>
<dbReference type="Pfam" id="PF16363">
    <property type="entry name" value="GDP_Man_Dehyd"/>
    <property type="match status" value="1"/>
</dbReference>
<protein>
    <submittedName>
        <fullName evidence="2">CDP-glucose 4,6-dehydratase</fullName>
        <ecNumber evidence="2">4.2.1.45</ecNumber>
    </submittedName>
</protein>
<organism evidence="2 3">
    <name type="scientific">Paenibacillus plantarum</name>
    <dbReference type="NCBI Taxonomy" id="2654975"/>
    <lineage>
        <taxon>Bacteria</taxon>
        <taxon>Bacillati</taxon>
        <taxon>Bacillota</taxon>
        <taxon>Bacilli</taxon>
        <taxon>Bacillales</taxon>
        <taxon>Paenibacillaceae</taxon>
        <taxon>Paenibacillus</taxon>
    </lineage>
</organism>
<accession>A0ABX1XE46</accession>
<dbReference type="RefSeq" id="WP_171633296.1">
    <property type="nucleotide sequence ID" value="NZ_WHNY01000065.1"/>
</dbReference>
<dbReference type="InterPro" id="IPR036291">
    <property type="entry name" value="NAD(P)-bd_dom_sf"/>
</dbReference>
<dbReference type="SUPFAM" id="SSF51735">
    <property type="entry name" value="NAD(P)-binding Rossmann-fold domains"/>
    <property type="match status" value="1"/>
</dbReference>
<evidence type="ECO:0000313" key="3">
    <source>
        <dbReference type="Proteomes" id="UP000653578"/>
    </source>
</evidence>
<keyword evidence="3" id="KW-1185">Reference proteome</keyword>
<dbReference type="InterPro" id="IPR013445">
    <property type="entry name" value="CDP_4_6_deHydtase"/>
</dbReference>
<name>A0ABX1XE46_9BACL</name>
<dbReference type="InterPro" id="IPR016040">
    <property type="entry name" value="NAD(P)-bd_dom"/>
</dbReference>
<sequence length="354" mass="39812">MKQTFWQGKKVLITGNTGFKGSWLSLWLTKLGAEVAGYSLQPNTDPNLFNLLGLEKRYPTTYGDIRDTECLKTAMNDHQPDIVLHLAAQALVRPSYADPVTTFSTNIMGTVSVLEAVRQQESVKVFINVTSDKCYDNKEWIWPYRESDSMGGYDPYSASKGCSELVTSAYINSFFSAREITIASARAGNVVGGGDWSVDRLVPDILGALSESRDIVLRNPHAIRPWQHVLEPIAGYILLAEALWDNKDLSGGWNFGPSYSGEMTVNDLAFKMVSFWGGDQTHVLHDTGETFHEASILRLDSTKARSMLNWKSRLSTDETIAWIVEWTRAFHREENMLRVTLEQIEKYEKLSAHS</sequence>
<gene>
    <name evidence="2" type="primary">rfbG</name>
    <name evidence="2" type="ORF">GC096_22115</name>
</gene>
<proteinExistence type="predicted"/>
<dbReference type="Gene3D" id="3.90.25.10">
    <property type="entry name" value="UDP-galactose 4-epimerase, domain 1"/>
    <property type="match status" value="1"/>
</dbReference>
<dbReference type="PANTHER" id="PTHR43000">
    <property type="entry name" value="DTDP-D-GLUCOSE 4,6-DEHYDRATASE-RELATED"/>
    <property type="match status" value="1"/>
</dbReference>